<feature type="transmembrane region" description="Helical" evidence="1">
    <location>
        <begin position="77"/>
        <end position="95"/>
    </location>
</feature>
<keyword evidence="1" id="KW-1133">Transmembrane helix</keyword>
<dbReference type="EMBL" id="VCKW01000486">
    <property type="protein sequence ID" value="TMQ84010.1"/>
    <property type="molecule type" value="Genomic_DNA"/>
</dbReference>
<dbReference type="Proteomes" id="UP000309174">
    <property type="component" value="Unassembled WGS sequence"/>
</dbReference>
<keyword evidence="3" id="KW-1185">Reference proteome</keyword>
<gene>
    <name evidence="2" type="ORF">ETD83_41015</name>
</gene>
<dbReference type="RefSeq" id="WP_138650635.1">
    <property type="nucleotide sequence ID" value="NZ_VCKW01000486.1"/>
</dbReference>
<keyword evidence="1" id="KW-0812">Transmembrane</keyword>
<organism evidence="2 3">
    <name type="scientific">Actinomadura soli</name>
    <dbReference type="NCBI Taxonomy" id="2508997"/>
    <lineage>
        <taxon>Bacteria</taxon>
        <taxon>Bacillati</taxon>
        <taxon>Actinomycetota</taxon>
        <taxon>Actinomycetes</taxon>
        <taxon>Streptosporangiales</taxon>
        <taxon>Thermomonosporaceae</taxon>
        <taxon>Actinomadura</taxon>
    </lineage>
</organism>
<evidence type="ECO:0000256" key="1">
    <source>
        <dbReference type="SAM" id="Phobius"/>
    </source>
</evidence>
<feature type="transmembrane region" description="Helical" evidence="1">
    <location>
        <begin position="21"/>
        <end position="41"/>
    </location>
</feature>
<evidence type="ECO:0000313" key="2">
    <source>
        <dbReference type="EMBL" id="TMQ84010.1"/>
    </source>
</evidence>
<feature type="transmembrane region" description="Helical" evidence="1">
    <location>
        <begin position="166"/>
        <end position="187"/>
    </location>
</feature>
<protein>
    <submittedName>
        <fullName evidence="2">Uncharacterized protein</fullName>
    </submittedName>
</protein>
<name>A0A5C4J1G9_9ACTN</name>
<accession>A0A5C4J1G9</accession>
<keyword evidence="1" id="KW-0472">Membrane</keyword>
<feature type="transmembrane region" description="Helical" evidence="1">
    <location>
        <begin position="107"/>
        <end position="129"/>
    </location>
</feature>
<reference evidence="2 3" key="1">
    <citation type="submission" date="2019-05" db="EMBL/GenBank/DDBJ databases">
        <title>Draft genome sequence of Actinomadura sp. 14C53.</title>
        <authorList>
            <person name="Saricaoglu S."/>
            <person name="Isik K."/>
        </authorList>
    </citation>
    <scope>NUCLEOTIDE SEQUENCE [LARGE SCALE GENOMIC DNA]</scope>
    <source>
        <strain evidence="2 3">14C53</strain>
    </source>
</reference>
<dbReference type="OrthoDB" id="3475218at2"/>
<comment type="caution">
    <text evidence="2">The sequence shown here is derived from an EMBL/GenBank/DDBJ whole genome shotgun (WGS) entry which is preliminary data.</text>
</comment>
<sequence>MNNSPQPSPFAKFVTRGINPVGFALILFAFLFLPCATMSSWEFPSRVEEISPLESLLDISSTGANMAVHQDDYRWPIVIRLLAIVTLLVMAAGVGTTLARPARKRSLYASVVAAASGVLLVVTGVSAVVRMESAAREFLSVLFSSIPKSESAPLINQSGDAVGLGAGFWVALVGLVLIAAINFIVLLRARAATRLNPADACVDRSDGTAR</sequence>
<dbReference type="AlphaFoldDB" id="A0A5C4J1G9"/>
<proteinExistence type="predicted"/>
<evidence type="ECO:0000313" key="3">
    <source>
        <dbReference type="Proteomes" id="UP000309174"/>
    </source>
</evidence>